<dbReference type="Pfam" id="PF01507">
    <property type="entry name" value="PAPS_reduct"/>
    <property type="match status" value="1"/>
</dbReference>
<feature type="domain" description="Phosphoadenosine phosphosulphate reductase" evidence="13">
    <location>
        <begin position="104"/>
        <end position="182"/>
    </location>
</feature>
<organism evidence="14">
    <name type="scientific">Angomonas desouzai</name>
    <dbReference type="NCBI Taxonomy" id="59800"/>
    <lineage>
        <taxon>Eukaryota</taxon>
        <taxon>Discoba</taxon>
        <taxon>Euglenozoa</taxon>
        <taxon>Kinetoplastea</taxon>
        <taxon>Metakinetoplastina</taxon>
        <taxon>Trypanosomatida</taxon>
        <taxon>Trypanosomatidae</taxon>
        <taxon>Strigomonadinae</taxon>
        <taxon>Angomonas</taxon>
    </lineage>
</organism>
<dbReference type="InterPro" id="IPR014729">
    <property type="entry name" value="Rossmann-like_a/b/a_fold"/>
</dbReference>
<dbReference type="Gene3D" id="3.40.50.620">
    <property type="entry name" value="HUPs"/>
    <property type="match status" value="1"/>
</dbReference>
<keyword evidence="8" id="KW-0274">FAD</keyword>
<reference evidence="14" key="1">
    <citation type="journal article" date="2013" name="PLoS ONE">
        <title>Biosynthesis of vitamins and cofactors in bacterium-harbouring trypanosomatids depends on the symbiotic association as revealed by genomic analyses.</title>
        <authorList>
            <person name="Klein C.C."/>
            <person name="Alves J.M."/>
            <person name="Serrano M.G."/>
            <person name="Buck G.A."/>
            <person name="Vasconcelos A.T."/>
            <person name="Sagot M.F."/>
            <person name="Teixeira M.M."/>
            <person name="Camargo E.P."/>
            <person name="Motta M.C."/>
        </authorList>
    </citation>
    <scope>NUCLEOTIDE SEQUENCE</scope>
    <source>
        <strain evidence="14">TCC079E</strain>
    </source>
</reference>
<proteinExistence type="predicted"/>
<evidence type="ECO:0000256" key="11">
    <source>
        <dbReference type="ARBA" id="ARBA00031871"/>
    </source>
</evidence>
<keyword evidence="9" id="KW-0067">ATP-binding</keyword>
<dbReference type="EMBL" id="KF160097">
    <property type="protein sequence ID" value="AGU68099.1"/>
    <property type="molecule type" value="Genomic_DNA"/>
</dbReference>
<comment type="pathway">
    <text evidence="1">Cofactor biosynthesis; FAD biosynthesis; FAD from FMN: step 1/1.</text>
</comment>
<name>T1YUH5_9TRYP</name>
<evidence type="ECO:0000256" key="3">
    <source>
        <dbReference type="ARBA" id="ARBA00022630"/>
    </source>
</evidence>
<dbReference type="InterPro" id="IPR002500">
    <property type="entry name" value="PAPS_reduct_dom"/>
</dbReference>
<sequence>MPTNAVESSTALIKDIFEKNDPKEIGISFNAGKDSVVVMELILQTVGLETLRECRTFFFLEKDPEFEELTAFRKEYVRQRLGGVTLLEIPAQDGLCAGLWRVSERYGIKVVFMGTRRDDPSGRYQAGAVAATTQGWPLMTRVCPLFEWSYLQVWRYIRDRQIPFCSLYEKGYTSLGSPADTKPNADLLHMDGTYKQAWTLVDGSSERNGREKK</sequence>
<evidence type="ECO:0000256" key="4">
    <source>
        <dbReference type="ARBA" id="ARBA00022643"/>
    </source>
</evidence>
<evidence type="ECO:0000259" key="13">
    <source>
        <dbReference type="Pfam" id="PF01507"/>
    </source>
</evidence>
<comment type="catalytic activity">
    <reaction evidence="12">
        <text>FMN + ATP + H(+) = FAD + diphosphate</text>
        <dbReference type="Rhea" id="RHEA:17237"/>
        <dbReference type="ChEBI" id="CHEBI:15378"/>
        <dbReference type="ChEBI" id="CHEBI:30616"/>
        <dbReference type="ChEBI" id="CHEBI:33019"/>
        <dbReference type="ChEBI" id="CHEBI:57692"/>
        <dbReference type="ChEBI" id="CHEBI:58210"/>
        <dbReference type="EC" id="2.7.7.2"/>
    </reaction>
</comment>
<evidence type="ECO:0000256" key="6">
    <source>
        <dbReference type="ARBA" id="ARBA00022695"/>
    </source>
</evidence>
<dbReference type="SUPFAM" id="SSF52402">
    <property type="entry name" value="Adenine nucleotide alpha hydrolases-like"/>
    <property type="match status" value="1"/>
</dbReference>
<keyword evidence="5 14" id="KW-0808">Transferase</keyword>
<evidence type="ECO:0000256" key="8">
    <source>
        <dbReference type="ARBA" id="ARBA00022827"/>
    </source>
</evidence>
<accession>T1YUH5</accession>
<dbReference type="PANTHER" id="PTHR23293">
    <property type="entry name" value="FAD SYNTHETASE-RELATED FMN ADENYLYLTRANSFERASE"/>
    <property type="match status" value="1"/>
</dbReference>
<dbReference type="AlphaFoldDB" id="T1YUH5"/>
<dbReference type="GO" id="GO:0003919">
    <property type="term" value="F:FMN adenylyltransferase activity"/>
    <property type="evidence" value="ECO:0007669"/>
    <property type="project" value="UniProtKB-EC"/>
</dbReference>
<evidence type="ECO:0000313" key="14">
    <source>
        <dbReference type="EMBL" id="AGU68099.1"/>
    </source>
</evidence>
<evidence type="ECO:0000256" key="5">
    <source>
        <dbReference type="ARBA" id="ARBA00022679"/>
    </source>
</evidence>
<keyword evidence="3" id="KW-0285">Flavoprotein</keyword>
<evidence type="ECO:0000256" key="7">
    <source>
        <dbReference type="ARBA" id="ARBA00022741"/>
    </source>
</evidence>
<dbReference type="EC" id="2.7.7.2" evidence="2"/>
<keyword evidence="6 14" id="KW-0548">Nucleotidyltransferase</keyword>
<dbReference type="GO" id="GO:0005524">
    <property type="term" value="F:ATP binding"/>
    <property type="evidence" value="ECO:0007669"/>
    <property type="project" value="UniProtKB-KW"/>
</dbReference>
<dbReference type="GO" id="GO:0006747">
    <property type="term" value="P:FAD biosynthetic process"/>
    <property type="evidence" value="ECO:0007669"/>
    <property type="project" value="TreeGrafter"/>
</dbReference>
<evidence type="ECO:0000256" key="1">
    <source>
        <dbReference type="ARBA" id="ARBA00004726"/>
    </source>
</evidence>
<evidence type="ECO:0000256" key="9">
    <source>
        <dbReference type="ARBA" id="ARBA00022840"/>
    </source>
</evidence>
<keyword evidence="4" id="KW-0288">FMN</keyword>
<evidence type="ECO:0000256" key="12">
    <source>
        <dbReference type="ARBA" id="ARBA00049494"/>
    </source>
</evidence>
<protein>
    <recommendedName>
        <fullName evidence="2">FAD synthase</fullName>
        <ecNumber evidence="2">2.7.7.2</ecNumber>
    </recommendedName>
    <alternativeName>
        <fullName evidence="10">FAD pyrophosphorylase</fullName>
    </alternativeName>
    <alternativeName>
        <fullName evidence="11">FMN adenylyltransferase</fullName>
    </alternativeName>
</protein>
<evidence type="ECO:0000256" key="2">
    <source>
        <dbReference type="ARBA" id="ARBA00012393"/>
    </source>
</evidence>
<dbReference type="PANTHER" id="PTHR23293:SF9">
    <property type="entry name" value="FAD SYNTHASE"/>
    <property type="match status" value="1"/>
</dbReference>
<keyword evidence="7" id="KW-0547">Nucleotide-binding</keyword>
<evidence type="ECO:0000256" key="10">
    <source>
        <dbReference type="ARBA" id="ARBA00031145"/>
    </source>
</evidence>